<comment type="caution">
    <text evidence="1">The sequence shown here is derived from an EMBL/GenBank/DDBJ whole genome shotgun (WGS) entry which is preliminary data.</text>
</comment>
<name>A0ABV8B3Y1_9BACI</name>
<dbReference type="RefSeq" id="WP_377915018.1">
    <property type="nucleotide sequence ID" value="NZ_JBHRZT010000044.1"/>
</dbReference>
<protein>
    <submittedName>
        <fullName evidence="1">Uncharacterized protein</fullName>
    </submittedName>
</protein>
<organism evidence="1 2">
    <name type="scientific">Bacillus songklensis</name>
    <dbReference type="NCBI Taxonomy" id="1069116"/>
    <lineage>
        <taxon>Bacteria</taxon>
        <taxon>Bacillati</taxon>
        <taxon>Bacillota</taxon>
        <taxon>Bacilli</taxon>
        <taxon>Bacillales</taxon>
        <taxon>Bacillaceae</taxon>
        <taxon>Bacillus</taxon>
    </lineage>
</organism>
<keyword evidence="2" id="KW-1185">Reference proteome</keyword>
<dbReference type="InterPro" id="IPR029068">
    <property type="entry name" value="Glyas_Bleomycin-R_OHBP_Dase"/>
</dbReference>
<evidence type="ECO:0000313" key="1">
    <source>
        <dbReference type="EMBL" id="MFC3883995.1"/>
    </source>
</evidence>
<gene>
    <name evidence="1" type="ORF">ACFOU2_11045</name>
</gene>
<dbReference type="Gene3D" id="3.10.180.10">
    <property type="entry name" value="2,3-Dihydroxybiphenyl 1,2-Dioxygenase, domain 1"/>
    <property type="match status" value="1"/>
</dbReference>
<evidence type="ECO:0000313" key="2">
    <source>
        <dbReference type="Proteomes" id="UP001595752"/>
    </source>
</evidence>
<accession>A0ABV8B3Y1</accession>
<dbReference type="EMBL" id="JBHRZT010000044">
    <property type="protein sequence ID" value="MFC3883995.1"/>
    <property type="molecule type" value="Genomic_DNA"/>
</dbReference>
<proteinExistence type="predicted"/>
<sequence length="94" mass="11122">MHILELTLQTTKLKEMRKFYVRILNIPLFEEKMDSFTFKAFGDDNGLFIVVDKDREWFMGNKKPVISKMRVKINGNKTMEIQIPEHPYTIEVVG</sequence>
<dbReference type="Proteomes" id="UP001595752">
    <property type="component" value="Unassembled WGS sequence"/>
</dbReference>
<reference evidence="2" key="1">
    <citation type="journal article" date="2019" name="Int. J. Syst. Evol. Microbiol.">
        <title>The Global Catalogue of Microorganisms (GCM) 10K type strain sequencing project: providing services to taxonomists for standard genome sequencing and annotation.</title>
        <authorList>
            <consortium name="The Broad Institute Genomics Platform"/>
            <consortium name="The Broad Institute Genome Sequencing Center for Infectious Disease"/>
            <person name="Wu L."/>
            <person name="Ma J."/>
        </authorList>
    </citation>
    <scope>NUCLEOTIDE SEQUENCE [LARGE SCALE GENOMIC DNA]</scope>
    <source>
        <strain evidence="2">CCUG 61889</strain>
    </source>
</reference>